<feature type="compositionally biased region" description="Low complexity" evidence="1">
    <location>
        <begin position="303"/>
        <end position="317"/>
    </location>
</feature>
<reference evidence="2" key="1">
    <citation type="journal article" date="2015" name="Insect Biochem. Mol. Biol.">
        <title>An insight into the sialome of the horse fly, Tabanus bromius.</title>
        <authorList>
            <person name="Ribeiro J.M."/>
            <person name="Kazimirova M."/>
            <person name="Takac P."/>
            <person name="Andersen J.F."/>
            <person name="Francischetti I.M."/>
        </authorList>
    </citation>
    <scope>NUCLEOTIDE SEQUENCE</scope>
</reference>
<feature type="compositionally biased region" description="Low complexity" evidence="1">
    <location>
        <begin position="78"/>
        <end position="88"/>
    </location>
</feature>
<dbReference type="AlphaFoldDB" id="A0A0K8TM11"/>
<sequence>IEKDSNCKKLANPTVASANILLSDYLDTKVRSYSTLGGYVSHSALFGLNNSNANSGMESMNIGGVNCSQNIIKDEESVSSNDNNNNNSRIGGTKNVMPTTSNVMSTLFKTHEPVSQCMASTCSKIMTKTASADPRLNPTLTAPEPAPTPKRKLSINEYRKRKQLSSEAAIGGNGTIVSKNLSFKTSSERTSKSRELNEGTEKSFGNINSTYSAEIINEAKVQFSPTPTLLEQQQETLCERLKSLKSQSSSLHSSSSPSLCSESTMALVPKLICNSNPAPFNSVKANDEKEEFLLSHNVNISSLESISSSSSPASSKESTPERDGCRS</sequence>
<name>A0A0K8TM11_TABBR</name>
<feature type="region of interest" description="Disordered" evidence="1">
    <location>
        <begin position="181"/>
        <end position="204"/>
    </location>
</feature>
<protein>
    <submittedName>
        <fullName evidence="2">Putative serine-rich adhesin for platelets-like isoform x1</fullName>
    </submittedName>
</protein>
<feature type="compositionally biased region" description="Basic and acidic residues" evidence="1">
    <location>
        <begin position="318"/>
        <end position="327"/>
    </location>
</feature>
<accession>A0A0K8TM11</accession>
<evidence type="ECO:0000256" key="1">
    <source>
        <dbReference type="SAM" id="MobiDB-lite"/>
    </source>
</evidence>
<feature type="non-terminal residue" evidence="2">
    <location>
        <position position="1"/>
    </location>
</feature>
<feature type="region of interest" description="Disordered" evidence="1">
    <location>
        <begin position="129"/>
        <end position="152"/>
    </location>
</feature>
<dbReference type="EMBL" id="GDAI01002633">
    <property type="protein sequence ID" value="JAI14970.1"/>
    <property type="molecule type" value="mRNA"/>
</dbReference>
<proteinExistence type="evidence at transcript level"/>
<feature type="region of interest" description="Disordered" evidence="1">
    <location>
        <begin position="303"/>
        <end position="327"/>
    </location>
</feature>
<feature type="compositionally biased region" description="Basic and acidic residues" evidence="1">
    <location>
        <begin position="186"/>
        <end position="201"/>
    </location>
</feature>
<feature type="region of interest" description="Disordered" evidence="1">
    <location>
        <begin position="76"/>
        <end position="98"/>
    </location>
</feature>
<organism evidence="2">
    <name type="scientific">Tabanus bromius</name>
    <name type="common">Band-eyed brown horse fly</name>
    <dbReference type="NCBI Taxonomy" id="304241"/>
    <lineage>
        <taxon>Eukaryota</taxon>
        <taxon>Metazoa</taxon>
        <taxon>Ecdysozoa</taxon>
        <taxon>Arthropoda</taxon>
        <taxon>Hexapoda</taxon>
        <taxon>Insecta</taxon>
        <taxon>Pterygota</taxon>
        <taxon>Neoptera</taxon>
        <taxon>Endopterygota</taxon>
        <taxon>Diptera</taxon>
        <taxon>Brachycera</taxon>
        <taxon>Tabanomorpha</taxon>
        <taxon>Tabanoidea</taxon>
        <taxon>Tabanidae</taxon>
        <taxon>Tabanus</taxon>
    </lineage>
</organism>
<evidence type="ECO:0000313" key="2">
    <source>
        <dbReference type="EMBL" id="JAI14970.1"/>
    </source>
</evidence>